<feature type="domain" description="DDE-1" evidence="2">
    <location>
        <begin position="8"/>
        <end position="108"/>
    </location>
</feature>
<proteinExistence type="predicted"/>
<dbReference type="GO" id="GO:0003676">
    <property type="term" value="F:nucleic acid binding"/>
    <property type="evidence" value="ECO:0007669"/>
    <property type="project" value="InterPro"/>
</dbReference>
<protein>
    <recommendedName>
        <fullName evidence="2">DDE-1 domain-containing protein</fullName>
    </recommendedName>
</protein>
<accession>A0A0R3UCW4</accession>
<feature type="region of interest" description="Disordered" evidence="1">
    <location>
        <begin position="169"/>
        <end position="189"/>
    </location>
</feature>
<sequence length="260" mass="28682">MEGAVRGTKFANSPSGWVNSDAFIQWFLKHFRPQISKRPLVLLYDGHLQFVSVRVLERAREDGVLLFPLPPHPAYNHCVENTCFLAFQMYFEKRLERFFQRSPNQALSKLNVAPILTHAYERALQPQNMISLFAQLGVCPFNNLATSIGAYLNIPDDYDQDEMLLQHDENGDQEQTSSGSGSSAHWGSSTSTASFSLQAALGIEPSNSGFGHPGSQILIPTSSERSTIGGQFVRSMLCLLPTVCFSKAIASSSYLVIGAC</sequence>
<dbReference type="EMBL" id="UXSR01002247">
    <property type="protein sequence ID" value="VDD78760.1"/>
    <property type="molecule type" value="Genomic_DNA"/>
</dbReference>
<gene>
    <name evidence="3" type="ORF">MCOS_LOCUS4763</name>
</gene>
<name>A0A0R3UCW4_MESCO</name>
<dbReference type="Proteomes" id="UP000267029">
    <property type="component" value="Unassembled WGS sequence"/>
</dbReference>
<evidence type="ECO:0000256" key="1">
    <source>
        <dbReference type="SAM" id="MobiDB-lite"/>
    </source>
</evidence>
<dbReference type="InterPro" id="IPR004875">
    <property type="entry name" value="DDE_SF_endonuclease_dom"/>
</dbReference>
<dbReference type="AlphaFoldDB" id="A0A0R3UCW4"/>
<reference evidence="3 4" key="1">
    <citation type="submission" date="2018-10" db="EMBL/GenBank/DDBJ databases">
        <authorList>
            <consortium name="Pathogen Informatics"/>
        </authorList>
    </citation>
    <scope>NUCLEOTIDE SEQUENCE [LARGE SCALE GENOMIC DNA]</scope>
</reference>
<organism evidence="3 4">
    <name type="scientific">Mesocestoides corti</name>
    <name type="common">Flatworm</name>
    <dbReference type="NCBI Taxonomy" id="53468"/>
    <lineage>
        <taxon>Eukaryota</taxon>
        <taxon>Metazoa</taxon>
        <taxon>Spiralia</taxon>
        <taxon>Lophotrochozoa</taxon>
        <taxon>Platyhelminthes</taxon>
        <taxon>Cestoda</taxon>
        <taxon>Eucestoda</taxon>
        <taxon>Cyclophyllidea</taxon>
        <taxon>Mesocestoididae</taxon>
        <taxon>Mesocestoides</taxon>
    </lineage>
</organism>
<feature type="compositionally biased region" description="Low complexity" evidence="1">
    <location>
        <begin position="176"/>
        <end position="189"/>
    </location>
</feature>
<dbReference type="Pfam" id="PF03184">
    <property type="entry name" value="DDE_1"/>
    <property type="match status" value="1"/>
</dbReference>
<keyword evidence="4" id="KW-1185">Reference proteome</keyword>
<dbReference type="STRING" id="53468.A0A0R3UCW4"/>
<evidence type="ECO:0000313" key="3">
    <source>
        <dbReference type="EMBL" id="VDD78760.1"/>
    </source>
</evidence>
<evidence type="ECO:0000259" key="2">
    <source>
        <dbReference type="Pfam" id="PF03184"/>
    </source>
</evidence>
<dbReference type="OrthoDB" id="10043687at2759"/>
<evidence type="ECO:0000313" key="4">
    <source>
        <dbReference type="Proteomes" id="UP000267029"/>
    </source>
</evidence>